<name>A0A7W0CPG8_9ACTN</name>
<feature type="compositionally biased region" description="Pro residues" evidence="1">
    <location>
        <begin position="156"/>
        <end position="166"/>
    </location>
</feature>
<dbReference type="InterPro" id="IPR001322">
    <property type="entry name" value="Lamin_tail_dom"/>
</dbReference>
<evidence type="ECO:0000313" key="5">
    <source>
        <dbReference type="Proteomes" id="UP000530928"/>
    </source>
</evidence>
<feature type="signal peptide" evidence="2">
    <location>
        <begin position="1"/>
        <end position="25"/>
    </location>
</feature>
<feature type="domain" description="LTD" evidence="3">
    <location>
        <begin position="17"/>
        <end position="142"/>
    </location>
</feature>
<accession>A0A7W0CPG8</accession>
<feature type="region of interest" description="Disordered" evidence="1">
    <location>
        <begin position="147"/>
        <end position="187"/>
    </location>
</feature>
<dbReference type="Gene3D" id="2.60.40.1260">
    <property type="entry name" value="Lamin Tail domain"/>
    <property type="match status" value="1"/>
</dbReference>
<dbReference type="PROSITE" id="PS51841">
    <property type="entry name" value="LTD"/>
    <property type="match status" value="1"/>
</dbReference>
<dbReference type="SUPFAM" id="SSF74853">
    <property type="entry name" value="Lamin A/C globular tail domain"/>
    <property type="match status" value="1"/>
</dbReference>
<organism evidence="4 5">
    <name type="scientific">Nonomuraea soli</name>
    <dbReference type="NCBI Taxonomy" id="1032476"/>
    <lineage>
        <taxon>Bacteria</taxon>
        <taxon>Bacillati</taxon>
        <taxon>Actinomycetota</taxon>
        <taxon>Actinomycetes</taxon>
        <taxon>Streptosporangiales</taxon>
        <taxon>Streptosporangiaceae</taxon>
        <taxon>Nonomuraea</taxon>
    </lineage>
</organism>
<dbReference type="AlphaFoldDB" id="A0A7W0CPG8"/>
<dbReference type="InterPro" id="IPR036415">
    <property type="entry name" value="Lamin_tail_dom_sf"/>
</dbReference>
<evidence type="ECO:0000259" key="3">
    <source>
        <dbReference type="PROSITE" id="PS51841"/>
    </source>
</evidence>
<dbReference type="EMBL" id="JACDUR010000006">
    <property type="protein sequence ID" value="MBA2894827.1"/>
    <property type="molecule type" value="Genomic_DNA"/>
</dbReference>
<evidence type="ECO:0000256" key="2">
    <source>
        <dbReference type="SAM" id="SignalP"/>
    </source>
</evidence>
<reference evidence="4 5" key="1">
    <citation type="submission" date="2020-07" db="EMBL/GenBank/DDBJ databases">
        <title>Genomic Encyclopedia of Type Strains, Phase IV (KMG-IV): sequencing the most valuable type-strain genomes for metagenomic binning, comparative biology and taxonomic classification.</title>
        <authorList>
            <person name="Goeker M."/>
        </authorList>
    </citation>
    <scope>NUCLEOTIDE SEQUENCE [LARGE SCALE GENOMIC DNA]</scope>
    <source>
        <strain evidence="4 5">DSM 45533</strain>
    </source>
</reference>
<dbReference type="Pfam" id="PF00932">
    <property type="entry name" value="LTD"/>
    <property type="match status" value="1"/>
</dbReference>
<sequence>MRVIWMSLVVAAALLGVPAASSAAAAPTVIFTKVFYDSPGPDRRDNKTLNAEYAVIKNVSKAPVELTGWILRDKTGYKYRFADGTVLRPGASLRINSGQGTDKGTTRYWGRKWYVWNNDTDVASLRDAAGKTVTSCSWSVKPDGRTPWTGCKAKPKPTPTPTPTPTQEPGGAPLGSIDNPYPDVHPGAFCKPEGAYGTTAKGTLMRCTRKAGEDQPRWRAA</sequence>
<comment type="caution">
    <text evidence="4">The sequence shown here is derived from an EMBL/GenBank/DDBJ whole genome shotgun (WGS) entry which is preliminary data.</text>
</comment>
<dbReference type="RefSeq" id="WP_181613548.1">
    <property type="nucleotide sequence ID" value="NZ_BAABAM010000004.1"/>
</dbReference>
<gene>
    <name evidence="4" type="ORF">HNR30_006199</name>
</gene>
<keyword evidence="4" id="KW-0131">Cell cycle</keyword>
<feature type="chain" id="PRO_5031517639" evidence="2">
    <location>
        <begin position="26"/>
        <end position="221"/>
    </location>
</feature>
<evidence type="ECO:0000313" key="4">
    <source>
        <dbReference type="EMBL" id="MBA2894827.1"/>
    </source>
</evidence>
<keyword evidence="4" id="KW-0132">Cell division</keyword>
<evidence type="ECO:0000256" key="1">
    <source>
        <dbReference type="SAM" id="MobiDB-lite"/>
    </source>
</evidence>
<dbReference type="GO" id="GO:0051301">
    <property type="term" value="P:cell division"/>
    <property type="evidence" value="ECO:0007669"/>
    <property type="project" value="UniProtKB-KW"/>
</dbReference>
<proteinExistence type="predicted"/>
<keyword evidence="2" id="KW-0732">Signal</keyword>
<keyword evidence="5" id="KW-1185">Reference proteome</keyword>
<protein>
    <submittedName>
        <fullName evidence="4">Cell division septation protein DedD</fullName>
    </submittedName>
</protein>
<dbReference type="Proteomes" id="UP000530928">
    <property type="component" value="Unassembled WGS sequence"/>
</dbReference>